<dbReference type="PANTHER" id="PTHR11496:SF104">
    <property type="entry name" value="3-DEOXY-ALPHA-D-MANNO-OCTULOSONATE 8-OXIDASE"/>
    <property type="match status" value="1"/>
</dbReference>
<dbReference type="FunFam" id="3.40.50.1970:FF:000003">
    <property type="entry name" value="Alcohol dehydrogenase, iron-containing"/>
    <property type="match status" value="1"/>
</dbReference>
<dbReference type="PANTHER" id="PTHR11496">
    <property type="entry name" value="ALCOHOL DEHYDROGENASE"/>
    <property type="match status" value="1"/>
</dbReference>
<reference evidence="4" key="1">
    <citation type="submission" date="2020-10" db="EMBL/GenBank/DDBJ databases">
        <authorList>
            <person name="Gilroy R."/>
        </authorList>
    </citation>
    <scope>NUCLEOTIDE SEQUENCE</scope>
    <source>
        <strain evidence="4">ChiSjej4B22-8148</strain>
    </source>
</reference>
<dbReference type="EMBL" id="DVGK01000041">
    <property type="protein sequence ID" value="HIR12921.1"/>
    <property type="molecule type" value="Genomic_DNA"/>
</dbReference>
<dbReference type="Pfam" id="PF25137">
    <property type="entry name" value="ADH_Fe_C"/>
    <property type="match status" value="1"/>
</dbReference>
<dbReference type="CDD" id="cd08185">
    <property type="entry name" value="Fe-ADH-like"/>
    <property type="match status" value="1"/>
</dbReference>
<evidence type="ECO:0000313" key="4">
    <source>
        <dbReference type="EMBL" id="HIR12921.1"/>
    </source>
</evidence>
<dbReference type="Pfam" id="PF00465">
    <property type="entry name" value="Fe-ADH"/>
    <property type="match status" value="1"/>
</dbReference>
<evidence type="ECO:0000259" key="2">
    <source>
        <dbReference type="Pfam" id="PF00465"/>
    </source>
</evidence>
<dbReference type="Proteomes" id="UP000886757">
    <property type="component" value="Unassembled WGS sequence"/>
</dbReference>
<dbReference type="InterPro" id="IPR039697">
    <property type="entry name" value="Alcohol_dehydrogenase_Fe"/>
</dbReference>
<gene>
    <name evidence="4" type="ORF">IAB31_03235</name>
</gene>
<protein>
    <submittedName>
        <fullName evidence="4">Iron-containing alcohol dehydrogenase</fullName>
    </submittedName>
</protein>
<dbReference type="InterPro" id="IPR056798">
    <property type="entry name" value="ADH_Fe_C"/>
</dbReference>
<dbReference type="GO" id="GO:0046872">
    <property type="term" value="F:metal ion binding"/>
    <property type="evidence" value="ECO:0007669"/>
    <property type="project" value="InterPro"/>
</dbReference>
<reference evidence="4" key="2">
    <citation type="journal article" date="2021" name="PeerJ">
        <title>Extensive microbial diversity within the chicken gut microbiome revealed by metagenomics and culture.</title>
        <authorList>
            <person name="Gilroy R."/>
            <person name="Ravi A."/>
            <person name="Getino M."/>
            <person name="Pursley I."/>
            <person name="Horton D.L."/>
            <person name="Alikhan N.F."/>
            <person name="Baker D."/>
            <person name="Gharbi K."/>
            <person name="Hall N."/>
            <person name="Watson M."/>
            <person name="Adriaenssens E.M."/>
            <person name="Foster-Nyarko E."/>
            <person name="Jarju S."/>
            <person name="Secka A."/>
            <person name="Antonio M."/>
            <person name="Oren A."/>
            <person name="Chaudhuri R.R."/>
            <person name="La Ragione R."/>
            <person name="Hildebrand F."/>
            <person name="Pallen M.J."/>
        </authorList>
    </citation>
    <scope>NUCLEOTIDE SEQUENCE</scope>
    <source>
        <strain evidence="4">ChiSjej4B22-8148</strain>
    </source>
</reference>
<dbReference type="Gene3D" id="1.20.1090.10">
    <property type="entry name" value="Dehydroquinate synthase-like - alpha domain"/>
    <property type="match status" value="1"/>
</dbReference>
<dbReference type="Gene3D" id="3.40.50.1970">
    <property type="match status" value="1"/>
</dbReference>
<comment type="caution">
    <text evidence="4">The sequence shown here is derived from an EMBL/GenBank/DDBJ whole genome shotgun (WGS) entry which is preliminary data.</text>
</comment>
<dbReference type="GO" id="GO:0004022">
    <property type="term" value="F:alcohol dehydrogenase (NAD+) activity"/>
    <property type="evidence" value="ECO:0007669"/>
    <property type="project" value="UniProtKB-ARBA"/>
</dbReference>
<sequence>MSFQMYVPTRILFGAGQISSLHAQALPGKKAMIVISNGKSTKANGSLEKAEEQLKQAGVETVLFDKIMANPLKSTVMEGAAYARENGCDFLVALGGSSVMDASKAIAAMATNEGDLWDYVMGGTGKGYALKNDPLPIIAITTTAGTGSEVDQYGVISNDETNEKIGFGGPDSLFPRIAIVDPELMTTVPPKFTAYQGFDALFHSVECYIAAPANLMSDMYALTAIENIGAYLVRAVQDGADLEAREHVAFANTLSGVVMTLSGCTSEHSMEHAMSAYHHDLPHGAGLIMISKAYFTHFIEKHVCDDRFICMAKALGKQDAAEPMDFIAALVKLQEQCGVDGLKMSDYGICPDEFMTLVQNARATMGGLFYCDRVPLSDAECAAIFEKSYR</sequence>
<dbReference type="InterPro" id="IPR001670">
    <property type="entry name" value="ADH_Fe/GldA"/>
</dbReference>
<dbReference type="SUPFAM" id="SSF56796">
    <property type="entry name" value="Dehydroquinate synthase-like"/>
    <property type="match status" value="1"/>
</dbReference>
<organism evidence="4 5">
    <name type="scientific">Candidatus Choladousia intestinavium</name>
    <dbReference type="NCBI Taxonomy" id="2840727"/>
    <lineage>
        <taxon>Bacteria</taxon>
        <taxon>Bacillati</taxon>
        <taxon>Bacillota</taxon>
        <taxon>Clostridia</taxon>
        <taxon>Lachnospirales</taxon>
        <taxon>Lachnospiraceae</taxon>
        <taxon>Lachnospiraceae incertae sedis</taxon>
        <taxon>Candidatus Choladousia</taxon>
    </lineage>
</organism>
<proteinExistence type="predicted"/>
<accession>A0A9D1AB60</accession>
<dbReference type="AlphaFoldDB" id="A0A9D1AB60"/>
<feature type="domain" description="Fe-containing alcohol dehydrogenase-like C-terminal" evidence="3">
    <location>
        <begin position="193"/>
        <end position="362"/>
    </location>
</feature>
<feature type="domain" description="Alcohol dehydrogenase iron-type/glycerol dehydrogenase GldA" evidence="2">
    <location>
        <begin position="8"/>
        <end position="182"/>
    </location>
</feature>
<keyword evidence="1" id="KW-0560">Oxidoreductase</keyword>
<name>A0A9D1AB60_9FIRM</name>
<evidence type="ECO:0000259" key="3">
    <source>
        <dbReference type="Pfam" id="PF25137"/>
    </source>
</evidence>
<evidence type="ECO:0000256" key="1">
    <source>
        <dbReference type="ARBA" id="ARBA00023002"/>
    </source>
</evidence>
<evidence type="ECO:0000313" key="5">
    <source>
        <dbReference type="Proteomes" id="UP000886757"/>
    </source>
</evidence>